<dbReference type="Gramene" id="AUR62002377-RA">
    <property type="protein sequence ID" value="AUR62002377-RA:cds"/>
    <property type="gene ID" value="AUR62002377"/>
</dbReference>
<accession>A0A803KTL9</accession>
<dbReference type="EnsemblPlants" id="AUR62002377-RA">
    <property type="protein sequence ID" value="AUR62002377-RA:cds"/>
    <property type="gene ID" value="AUR62002377"/>
</dbReference>
<evidence type="ECO:0000256" key="1">
    <source>
        <dbReference type="SAM" id="MobiDB-lite"/>
    </source>
</evidence>
<name>A0A803KTL9_CHEQI</name>
<protein>
    <recommendedName>
        <fullName evidence="4">Ribosomal protein L1</fullName>
    </recommendedName>
</protein>
<dbReference type="InterPro" id="IPR016095">
    <property type="entry name" value="Ribosomal_uL1_3-a/b-sand"/>
</dbReference>
<dbReference type="AlphaFoldDB" id="A0A803KTL9"/>
<keyword evidence="3" id="KW-1185">Reference proteome</keyword>
<reference evidence="2" key="1">
    <citation type="journal article" date="2017" name="Nature">
        <title>The genome of Chenopodium quinoa.</title>
        <authorList>
            <person name="Jarvis D.E."/>
            <person name="Ho Y.S."/>
            <person name="Lightfoot D.J."/>
            <person name="Schmoeckel S.M."/>
            <person name="Li B."/>
            <person name="Borm T.J.A."/>
            <person name="Ohyanagi H."/>
            <person name="Mineta K."/>
            <person name="Michell C.T."/>
            <person name="Saber N."/>
            <person name="Kharbatia N.M."/>
            <person name="Rupper R.R."/>
            <person name="Sharp A.R."/>
            <person name="Dally N."/>
            <person name="Boughton B.A."/>
            <person name="Woo Y.H."/>
            <person name="Gao G."/>
            <person name="Schijlen E.G.W.M."/>
            <person name="Guo X."/>
            <person name="Momin A.A."/>
            <person name="Negrao S."/>
            <person name="Al-Babili S."/>
            <person name="Gehring C."/>
            <person name="Roessner U."/>
            <person name="Jung C."/>
            <person name="Murphy K."/>
            <person name="Arold S.T."/>
            <person name="Gojobori T."/>
            <person name="van der Linden C.G."/>
            <person name="van Loo E.N."/>
            <person name="Jellen E.N."/>
            <person name="Maughan P.J."/>
            <person name="Tester M."/>
        </authorList>
    </citation>
    <scope>NUCLEOTIDE SEQUENCE [LARGE SCALE GENOMIC DNA]</scope>
    <source>
        <strain evidence="2">cv. PI 614886</strain>
    </source>
</reference>
<dbReference type="InterPro" id="IPR028364">
    <property type="entry name" value="Ribosomal_uL1/biogenesis"/>
</dbReference>
<dbReference type="GO" id="GO:0003723">
    <property type="term" value="F:RNA binding"/>
    <property type="evidence" value="ECO:0007669"/>
    <property type="project" value="InterPro"/>
</dbReference>
<evidence type="ECO:0000313" key="2">
    <source>
        <dbReference type="EnsemblPlants" id="AUR62002377-RA:cds"/>
    </source>
</evidence>
<organism evidence="2 3">
    <name type="scientific">Chenopodium quinoa</name>
    <name type="common">Quinoa</name>
    <dbReference type="NCBI Taxonomy" id="63459"/>
    <lineage>
        <taxon>Eukaryota</taxon>
        <taxon>Viridiplantae</taxon>
        <taxon>Streptophyta</taxon>
        <taxon>Embryophyta</taxon>
        <taxon>Tracheophyta</taxon>
        <taxon>Spermatophyta</taxon>
        <taxon>Magnoliopsida</taxon>
        <taxon>eudicotyledons</taxon>
        <taxon>Gunneridae</taxon>
        <taxon>Pentapetalae</taxon>
        <taxon>Caryophyllales</taxon>
        <taxon>Chenopodiaceae</taxon>
        <taxon>Chenopodioideae</taxon>
        <taxon>Atripliceae</taxon>
        <taxon>Chenopodium</taxon>
    </lineage>
</organism>
<dbReference type="SUPFAM" id="SSF56808">
    <property type="entry name" value="Ribosomal protein L1"/>
    <property type="match status" value="1"/>
</dbReference>
<feature type="region of interest" description="Disordered" evidence="1">
    <location>
        <begin position="335"/>
        <end position="355"/>
    </location>
</feature>
<dbReference type="InterPro" id="IPR050257">
    <property type="entry name" value="eL8/uL1-like"/>
</dbReference>
<dbReference type="PANTHER" id="PTHR23105">
    <property type="entry name" value="RIBOSOMAL PROTEIN L7AE FAMILY MEMBER"/>
    <property type="match status" value="1"/>
</dbReference>
<dbReference type="Gene3D" id="3.40.50.790">
    <property type="match status" value="1"/>
</dbReference>
<evidence type="ECO:0008006" key="4">
    <source>
        <dbReference type="Google" id="ProtNLM"/>
    </source>
</evidence>
<evidence type="ECO:0000313" key="3">
    <source>
        <dbReference type="Proteomes" id="UP000596660"/>
    </source>
</evidence>
<dbReference type="CDD" id="cd00403">
    <property type="entry name" value="Ribosomal_L1"/>
    <property type="match status" value="1"/>
</dbReference>
<dbReference type="OMA" id="KKDTIRH"/>
<proteinExistence type="predicted"/>
<sequence>MESIALPLKVSIQAIQKAVDALLKWKSSVSDSDKPQLLPSDEFLYLVLTLNKIPPKNRTNAHKVALPNALYTPGTSEFCLFVHDSVSKTAKLKVEEGGVPVSKVIKLSKLKKDYKAFEQKRKLCDSFDLFFADKRIIPLLPNAIGKQFYKKKKIPVPIELGRGNWKEQIERVCSSAMLYLSTGTCSVIKVAKGSMSRDEIVANVVAAVNGVAETVPKKWGNVRAFHLKFSESLALPVYQKVPDLGLKISGLITASDANGDEKAVVWYMDSVESGGMVGGDESGSEVDDDVEEEKVMAVENIVVSGEKIAGKKRKKGDKKEVKEIAKGKKGVKGLKEKKVKVSSKSSEKKLKKIKV</sequence>
<dbReference type="FunFam" id="3.40.50.790:FF:000012">
    <property type="entry name" value="Ribosomal protein L1p/L10e family"/>
    <property type="match status" value="1"/>
</dbReference>
<dbReference type="Proteomes" id="UP000596660">
    <property type="component" value="Unplaced"/>
</dbReference>
<dbReference type="Pfam" id="PF00687">
    <property type="entry name" value="Ribosomal_L1"/>
    <property type="match status" value="1"/>
</dbReference>
<reference evidence="2" key="2">
    <citation type="submission" date="2021-03" db="UniProtKB">
        <authorList>
            <consortium name="EnsemblPlants"/>
        </authorList>
    </citation>
    <scope>IDENTIFICATION</scope>
</reference>
<dbReference type="InterPro" id="IPR023674">
    <property type="entry name" value="Ribosomal_uL1-like"/>
</dbReference>